<dbReference type="Gene3D" id="3.40.720.10">
    <property type="entry name" value="Alkaline Phosphatase, subunit A"/>
    <property type="match status" value="1"/>
</dbReference>
<accession>A0ABQ8S9X1</accession>
<dbReference type="PANTHER" id="PTHR11596:SF91">
    <property type="entry name" value="ALKALINE PHOSPHATASE-RELATED"/>
    <property type="match status" value="1"/>
</dbReference>
<dbReference type="InterPro" id="IPR017850">
    <property type="entry name" value="Alkaline_phosphatase_core_sf"/>
</dbReference>
<keyword evidence="4" id="KW-1185">Reference proteome</keyword>
<dbReference type="Proteomes" id="UP001148838">
    <property type="component" value="Unassembled WGS sequence"/>
</dbReference>
<dbReference type="SUPFAM" id="SSF53649">
    <property type="entry name" value="Alkaline phosphatase-like"/>
    <property type="match status" value="1"/>
</dbReference>
<dbReference type="InterPro" id="IPR001952">
    <property type="entry name" value="Alkaline_phosphatase"/>
</dbReference>
<dbReference type="EC" id="3.1.3.1" evidence="1"/>
<comment type="caution">
    <text evidence="3">The sequence shown here is derived from an EMBL/GenBank/DDBJ whole genome shotgun (WGS) entry which is preliminary data.</text>
</comment>
<dbReference type="SMART" id="SM00098">
    <property type="entry name" value="alkPPc"/>
    <property type="match status" value="1"/>
</dbReference>
<dbReference type="EMBL" id="JAJSOF020000031">
    <property type="protein sequence ID" value="KAJ4430742.1"/>
    <property type="molecule type" value="Genomic_DNA"/>
</dbReference>
<dbReference type="PANTHER" id="PTHR11596">
    <property type="entry name" value="ALKALINE PHOSPHATASE"/>
    <property type="match status" value="1"/>
</dbReference>
<evidence type="ECO:0000256" key="2">
    <source>
        <dbReference type="RuleBase" id="RU003946"/>
    </source>
</evidence>
<evidence type="ECO:0000313" key="4">
    <source>
        <dbReference type="Proteomes" id="UP001148838"/>
    </source>
</evidence>
<evidence type="ECO:0000313" key="3">
    <source>
        <dbReference type="EMBL" id="KAJ4430742.1"/>
    </source>
</evidence>
<feature type="non-terminal residue" evidence="3">
    <location>
        <position position="1"/>
    </location>
</feature>
<reference evidence="3 4" key="1">
    <citation type="journal article" date="2022" name="Allergy">
        <title>Genome assembly and annotation of Periplaneta americana reveal a comprehensive cockroach allergen profile.</title>
        <authorList>
            <person name="Wang L."/>
            <person name="Xiong Q."/>
            <person name="Saelim N."/>
            <person name="Wang L."/>
            <person name="Nong W."/>
            <person name="Wan A.T."/>
            <person name="Shi M."/>
            <person name="Liu X."/>
            <person name="Cao Q."/>
            <person name="Hui J.H.L."/>
            <person name="Sookrung N."/>
            <person name="Leung T.F."/>
            <person name="Tungtrongchitr A."/>
            <person name="Tsui S.K.W."/>
        </authorList>
    </citation>
    <scope>NUCLEOTIDE SEQUENCE [LARGE SCALE GENOMIC DNA]</scope>
    <source>
        <strain evidence="3">PWHHKU_190912</strain>
    </source>
</reference>
<gene>
    <name evidence="3" type="ORF">ANN_19333</name>
</gene>
<evidence type="ECO:0000256" key="1">
    <source>
        <dbReference type="ARBA" id="ARBA00012647"/>
    </source>
</evidence>
<dbReference type="Pfam" id="PF00245">
    <property type="entry name" value="Alk_phosphatase"/>
    <property type="match status" value="1"/>
</dbReference>
<comment type="similarity">
    <text evidence="2">Belongs to the alkaline phosphatase family.</text>
</comment>
<dbReference type="PRINTS" id="PR00113">
    <property type="entry name" value="ALKPHPHTASE"/>
</dbReference>
<proteinExistence type="inferred from homology"/>
<sequence>KEHVFVFQDVGKATGVVTTTRITHASPAGTYAYIANRDWENDAQITSSKQNSAACDDIAEQLIRNNPGKNVQVILGGGRKQFRSKSATDEEGTRGSRTDNADLIAEWKADKKNRRANYKYVWNKQQLLAVDTNKTEFLLVAFMNPGLFNRDHLPYRMHDSSGVVPSLEEMTRVAIRTLSKDPEGYFLFIEGGRIDHAHHSTKAHLALDETVEFSKAIQAAVDITDEDETLIVVTADHAHTMSFSGYPKRGNSIFGDANYRFPATAPLSSETHGGDDVAVFARGPWSHLFSGSFEQNYIPHAMAYASCVGSGYTLCKEKQLLT</sequence>
<name>A0ABQ8S9X1_PERAM</name>
<protein>
    <recommendedName>
        <fullName evidence="1">alkaline phosphatase</fullName>
        <ecNumber evidence="1">3.1.3.1</ecNumber>
    </recommendedName>
</protein>
<dbReference type="CDD" id="cd16012">
    <property type="entry name" value="ALP"/>
    <property type="match status" value="1"/>
</dbReference>
<organism evidence="3 4">
    <name type="scientific">Periplaneta americana</name>
    <name type="common">American cockroach</name>
    <name type="synonym">Blatta americana</name>
    <dbReference type="NCBI Taxonomy" id="6978"/>
    <lineage>
        <taxon>Eukaryota</taxon>
        <taxon>Metazoa</taxon>
        <taxon>Ecdysozoa</taxon>
        <taxon>Arthropoda</taxon>
        <taxon>Hexapoda</taxon>
        <taxon>Insecta</taxon>
        <taxon>Pterygota</taxon>
        <taxon>Neoptera</taxon>
        <taxon>Polyneoptera</taxon>
        <taxon>Dictyoptera</taxon>
        <taxon>Blattodea</taxon>
        <taxon>Blattoidea</taxon>
        <taxon>Blattidae</taxon>
        <taxon>Blattinae</taxon>
        <taxon>Periplaneta</taxon>
    </lineage>
</organism>